<keyword evidence="2" id="KW-1185">Reference proteome</keyword>
<dbReference type="AlphaFoldDB" id="A0A1H5VFG2"/>
<dbReference type="RefSeq" id="WP_103999277.1">
    <property type="nucleotide sequence ID" value="NZ_FNVP01000003.1"/>
</dbReference>
<sequence length="76" mass="8246">MVGSPETIGDGFYCSGNVFTSLHGGPKYIGGDFNCKYSNVLTSLIGYPEIIGGKMKADPGIKKIYKRTQRIKAILE</sequence>
<dbReference type="Proteomes" id="UP000236737">
    <property type="component" value="Unassembled WGS sequence"/>
</dbReference>
<protein>
    <submittedName>
        <fullName evidence="1">Uncharacterized protein</fullName>
    </submittedName>
</protein>
<dbReference type="EMBL" id="FNVP01000003">
    <property type="protein sequence ID" value="SEF86059.1"/>
    <property type="molecule type" value="Genomic_DNA"/>
</dbReference>
<accession>A0A1H5VFG2</accession>
<evidence type="ECO:0000313" key="1">
    <source>
        <dbReference type="EMBL" id="SEF86059.1"/>
    </source>
</evidence>
<reference evidence="2" key="1">
    <citation type="submission" date="2016-10" db="EMBL/GenBank/DDBJ databases">
        <authorList>
            <person name="Varghese N."/>
            <person name="Submissions S."/>
        </authorList>
    </citation>
    <scope>NUCLEOTIDE SEQUENCE [LARGE SCALE GENOMIC DNA]</scope>
    <source>
        <strain evidence="2">CGMCC 1.9230</strain>
    </source>
</reference>
<evidence type="ECO:0000313" key="2">
    <source>
        <dbReference type="Proteomes" id="UP000236737"/>
    </source>
</evidence>
<organism evidence="1 2">
    <name type="scientific">Flavobacterium urumqiense</name>
    <dbReference type="NCBI Taxonomy" id="935224"/>
    <lineage>
        <taxon>Bacteria</taxon>
        <taxon>Pseudomonadati</taxon>
        <taxon>Bacteroidota</taxon>
        <taxon>Flavobacteriia</taxon>
        <taxon>Flavobacteriales</taxon>
        <taxon>Flavobacteriaceae</taxon>
        <taxon>Flavobacterium</taxon>
    </lineage>
</organism>
<name>A0A1H5VFG2_9FLAO</name>
<proteinExistence type="predicted"/>
<dbReference type="OrthoDB" id="1355433at2"/>
<gene>
    <name evidence="1" type="ORF">SAMN04488130_103200</name>
</gene>